<feature type="transmembrane region" description="Helical" evidence="11">
    <location>
        <begin position="1692"/>
        <end position="1713"/>
    </location>
</feature>
<comment type="caution">
    <text evidence="9">Lacks conserved residue(s) required for the propagation of feature annotation.</text>
</comment>
<dbReference type="InterPro" id="IPR001024">
    <property type="entry name" value="PLAT/LH2_dom"/>
</dbReference>
<evidence type="ECO:0000256" key="4">
    <source>
        <dbReference type="ARBA" id="ARBA00022729"/>
    </source>
</evidence>
<dbReference type="InterPro" id="IPR051223">
    <property type="entry name" value="Polycystin"/>
</dbReference>
<dbReference type="Gene3D" id="2.60.60.20">
    <property type="entry name" value="PLAT/LH2 domain"/>
    <property type="match status" value="1"/>
</dbReference>
<feature type="disulfide bond" evidence="8">
    <location>
        <begin position="1351"/>
        <end position="1364"/>
    </location>
</feature>
<dbReference type="GO" id="GO:0005262">
    <property type="term" value="F:calcium channel activity"/>
    <property type="evidence" value="ECO:0007669"/>
    <property type="project" value="TreeGrafter"/>
</dbReference>
<dbReference type="PANTHER" id="PTHR10877">
    <property type="entry name" value="POLYCYSTIN FAMILY MEMBER"/>
    <property type="match status" value="1"/>
</dbReference>
<dbReference type="Gene3D" id="2.60.220.50">
    <property type="match status" value="1"/>
</dbReference>
<protein>
    <submittedName>
        <fullName evidence="13">Location of vulva defective 1</fullName>
    </submittedName>
</protein>
<dbReference type="FunFam" id="1.10.287.70:FF:000086">
    <property type="entry name" value="Polycystic kidney disease 2"/>
    <property type="match status" value="1"/>
</dbReference>
<evidence type="ECO:0000259" key="12">
    <source>
        <dbReference type="PROSITE" id="PS50095"/>
    </source>
</evidence>
<feature type="region of interest" description="Disordered" evidence="10">
    <location>
        <begin position="224"/>
        <end position="244"/>
    </location>
</feature>
<dbReference type="GO" id="GO:0005509">
    <property type="term" value="F:calcium ion binding"/>
    <property type="evidence" value="ECO:0007669"/>
    <property type="project" value="InterPro"/>
</dbReference>
<feature type="transmembrane region" description="Helical" evidence="11">
    <location>
        <begin position="752"/>
        <end position="770"/>
    </location>
</feature>
<evidence type="ECO:0000313" key="14">
    <source>
        <dbReference type="Proteomes" id="UP000242188"/>
    </source>
</evidence>
<dbReference type="FunFam" id="2.60.60.20:FF:000022">
    <property type="entry name" value="Uncharacterized protein"/>
    <property type="match status" value="1"/>
</dbReference>
<dbReference type="Pfam" id="PF01477">
    <property type="entry name" value="PLAT"/>
    <property type="match status" value="1"/>
</dbReference>
<dbReference type="SUPFAM" id="SSF49723">
    <property type="entry name" value="Lipase/lipooxygenase domain (PLAT/LH2 domain)"/>
    <property type="match status" value="1"/>
</dbReference>
<feature type="transmembrane region" description="Helical" evidence="11">
    <location>
        <begin position="1143"/>
        <end position="1170"/>
    </location>
</feature>
<evidence type="ECO:0000256" key="10">
    <source>
        <dbReference type="SAM" id="MobiDB-lite"/>
    </source>
</evidence>
<keyword evidence="4" id="KW-0732">Signal</keyword>
<dbReference type="EMBL" id="NEDP02001459">
    <property type="protein sequence ID" value="OWF53241.1"/>
    <property type="molecule type" value="Genomic_DNA"/>
</dbReference>
<feature type="transmembrane region" description="Helical" evidence="11">
    <location>
        <begin position="1001"/>
        <end position="1022"/>
    </location>
</feature>
<evidence type="ECO:0000256" key="1">
    <source>
        <dbReference type="ARBA" id="ARBA00004141"/>
    </source>
</evidence>
<feature type="transmembrane region" description="Helical" evidence="11">
    <location>
        <begin position="1540"/>
        <end position="1558"/>
    </location>
</feature>
<feature type="transmembrane region" description="Helical" evidence="11">
    <location>
        <begin position="1449"/>
        <end position="1473"/>
    </location>
</feature>
<feature type="transmembrane region" description="Helical" evidence="11">
    <location>
        <begin position="1590"/>
        <end position="1610"/>
    </location>
</feature>
<feature type="transmembrane region" description="Helical" evidence="11">
    <location>
        <begin position="1107"/>
        <end position="1131"/>
    </location>
</feature>
<dbReference type="Pfam" id="PF08016">
    <property type="entry name" value="PKD_channel"/>
    <property type="match status" value="1"/>
</dbReference>
<comment type="similarity">
    <text evidence="2">Belongs to the polycystin family.</text>
</comment>
<sequence>MLVSSWTSMDGFGEKNADSSEQITFKDGVFDAFKSSTDTFRISLTTNLTNGNMASTSLDIKVNMPPANGTCTVSPNTGQVTDTLFTLTCMDWEDLDGIEKYTFFVKTNVSEKEIRLAYILEPKREYDCKFPQGTEYDDYKLHTWARITDTKGAATDYYIGVVTVNPLSQTALDARLETLNAGGNDAIDQIYARGDRNEVVSLISELRSLVSEQKFGGNYAAGFNTPTYDDPGRENPQKLDPNTPVNETVQAEAERKRNEGAMILTQATTNLGSLSLSSPESIILIASVAVDIAEETPECLQREAQTTLADFTEKAIDTLQSFIDQDVTVTIEERKAIAGIGMGILIGSRSASTINYANPIKSDIDNVIDIADYDTDYNSPDKPISDDIDDPKDAFAQLLIFTSEDQQDEVAGQLETKSSAIVQKIDKLMLDGLNPKDDPIVIKAKTYAVRYEKNSLENLSGAKLSLGGAEFKPPDYSKIFPNLKSNTVLSFKAMTSVWKVPGLIPGSEPLNHDIGILSISLYDENNQEMSVTNAKERFEISIVRDPTAYNPPSDHQAPFIQPGNDFYFTFIVVTKERAAVQAVFEFMESEQLLVVVRAGGFPNITTGEIDHVCMVPNRYNETDEASMTCSITTDMLRGYKGKLYFGVRQMLPSERDKYRFVADLPKDYSKVSSNFTFEYNVSISQANCLYVNTTTNRWEANGCSTTEKTTKSMLNCLCSHLTTFTGDWAVAPNTIDWNFVFSNMDFFKNPTLYITEMVIAAVYIVAAIWARRQDKKDVEKLGLTPLVDNDVVDKYYYEIVVVTGMRRNAGTNSKVNFILSGDLEETEVRCLSDDKRKVFKRGGVDGFLLAVKRPLGPLNYVHIWHDNSGKGNTASWYMSSMVVRDVQTDDKFIFINDKWFAVEEGDGMIDRIIAVAGREQMTEFGHLFAEKTTKNLNDGHLWFSVVARPPQSRFTRVQRVSCCLCLLYVTMLSNAMFYENAAADSGSSFTFGPFSLSPTQVYIGVLCNIIVFPVNFLIVYIFRRSKPRSKRPSRVEEAIKSSTQTTASMTDVNPRLKSANTSGVSSSMLIESGKRPDTSMSRAYTSLSVADVPKDSKNKKKKFEFPWFFTIIAWILLWLTVLVSAAFVTFYGVMFQDVKCKQWITSMLISFFTSVFITQPIKVFAVAILFSLIIKNPGGDEDEEADDEEKPKNLATDEEYLHMDEFGMGAAKPKKASYVPADNQLLEKARAVRMKEIKMWAVIREIIFYSFFVWILMVISYQNRSTNSYLYKFSMEQVFIITNDTNHKFEKITNVQNFWTWAKTGLATGIRANKWYNDDHPLFLRGYINDKVSRLMGYATMRQLRSKKDTCRIADEIARVIPECNGEYTILNQDEGEYQVGWTPMYGNSSDVTREEYMYTSAEELNGYPYWGQMALYAGGGYLVRLKGSSNSIKMKMEQLEREKWIDKYTRAIFVEFTVYNPGVNLFSISTLLAEFRPSNGIFPSYRFEPATLLPYMNSVMFFQLACEVIYLLFTLYFVIHEVRGIIREKIKYFKQFWNLIELGICVMSVTAVVLYFYRLVKTNTLTERFKHTHGNEYMKFQYVGYWSEIFSYIIGWLVFFGTLKFLKLLRFNKKMSLLASTLKHSCKDLMHFSIIFNIVFLAFIQFFYLIYVAHIKSFSTFITALESGVVMMMGKFEIYSMLRVNPVLTQVSLFLYVVAITFIVVNMFLSILNETFSAVRADLDKQNNDYEIVQFMLGRFKLWTGIGKVDKSTLKPEDIRKVKQESLHGKIEEFPDRIDRLLNSISNVYMEKDRIDSIFEMNARGGKSLNLSKGTLARSSYAERPSKGMTTVHTN</sequence>
<dbReference type="OrthoDB" id="10050421at2759"/>
<dbReference type="PROSITE" id="PS50095">
    <property type="entry name" value="PLAT"/>
    <property type="match status" value="1"/>
</dbReference>
<dbReference type="InterPro" id="IPR000203">
    <property type="entry name" value="GPS"/>
</dbReference>
<feature type="domain" description="PLAT" evidence="12">
    <location>
        <begin position="795"/>
        <end position="914"/>
    </location>
</feature>
<dbReference type="Proteomes" id="UP000242188">
    <property type="component" value="Unassembled WGS sequence"/>
</dbReference>
<dbReference type="InterPro" id="IPR036392">
    <property type="entry name" value="PLAT/LH2_dom_sf"/>
</dbReference>
<dbReference type="InterPro" id="IPR002859">
    <property type="entry name" value="PKD/REJ-like"/>
</dbReference>
<gene>
    <name evidence="13" type="ORF">KP79_PYT06391</name>
</gene>
<comment type="caution">
    <text evidence="13">The sequence shown here is derived from an EMBL/GenBank/DDBJ whole genome shotgun (WGS) entry which is preliminary data.</text>
</comment>
<keyword evidence="5 11" id="KW-1133">Transmembrane helix</keyword>
<evidence type="ECO:0000256" key="5">
    <source>
        <dbReference type="ARBA" id="ARBA00022989"/>
    </source>
</evidence>
<evidence type="ECO:0000256" key="9">
    <source>
        <dbReference type="PROSITE-ProRule" id="PRU00152"/>
    </source>
</evidence>
<dbReference type="Pfam" id="PF01825">
    <property type="entry name" value="GPS"/>
    <property type="match status" value="1"/>
</dbReference>
<dbReference type="GO" id="GO:0050982">
    <property type="term" value="P:detection of mechanical stimulus"/>
    <property type="evidence" value="ECO:0007669"/>
    <property type="project" value="TreeGrafter"/>
</dbReference>
<evidence type="ECO:0000256" key="7">
    <source>
        <dbReference type="ARBA" id="ARBA00023180"/>
    </source>
</evidence>
<evidence type="ECO:0000256" key="6">
    <source>
        <dbReference type="ARBA" id="ARBA00023136"/>
    </source>
</evidence>
<feature type="transmembrane region" description="Helical" evidence="11">
    <location>
        <begin position="1493"/>
        <end position="1519"/>
    </location>
</feature>
<dbReference type="Pfam" id="PF02010">
    <property type="entry name" value="REJ"/>
    <property type="match status" value="1"/>
</dbReference>
<feature type="transmembrane region" description="Helical" evidence="11">
    <location>
        <begin position="1242"/>
        <end position="1261"/>
    </location>
</feature>
<dbReference type="InterPro" id="IPR046338">
    <property type="entry name" value="GAIN_dom_sf"/>
</dbReference>
<dbReference type="PRINTS" id="PR01433">
    <property type="entry name" value="POLYCYSTIN2"/>
</dbReference>
<evidence type="ECO:0000256" key="3">
    <source>
        <dbReference type="ARBA" id="ARBA00022692"/>
    </source>
</evidence>
<accession>A0A210QWZ7</accession>
<feature type="transmembrane region" description="Helical" evidence="11">
    <location>
        <begin position="1408"/>
        <end position="1428"/>
    </location>
</feature>
<dbReference type="InterPro" id="IPR046791">
    <property type="entry name" value="Polycystin_dom"/>
</dbReference>
<feature type="region of interest" description="Disordered" evidence="10">
    <location>
        <begin position="1054"/>
        <end position="1079"/>
    </location>
</feature>
<feature type="transmembrane region" description="Helical" evidence="11">
    <location>
        <begin position="1630"/>
        <end position="1652"/>
    </location>
</feature>
<proteinExistence type="inferred from homology"/>
<keyword evidence="3 11" id="KW-0812">Transmembrane</keyword>
<evidence type="ECO:0000313" key="13">
    <source>
        <dbReference type="EMBL" id="OWF53241.1"/>
    </source>
</evidence>
<comment type="subcellular location">
    <subcellularLocation>
        <location evidence="1">Membrane</location>
        <topology evidence="1">Multi-pass membrane protein</topology>
    </subcellularLocation>
</comment>
<feature type="compositionally biased region" description="Polar residues" evidence="10">
    <location>
        <begin position="1058"/>
        <end position="1069"/>
    </location>
</feature>
<keyword evidence="6 11" id="KW-0472">Membrane</keyword>
<evidence type="ECO:0000256" key="11">
    <source>
        <dbReference type="SAM" id="Phobius"/>
    </source>
</evidence>
<dbReference type="Pfam" id="PF20519">
    <property type="entry name" value="Polycystin_dom"/>
    <property type="match status" value="1"/>
</dbReference>
<keyword evidence="14" id="KW-1185">Reference proteome</keyword>
<dbReference type="InterPro" id="IPR003915">
    <property type="entry name" value="PKD_2"/>
</dbReference>
<organism evidence="13 14">
    <name type="scientific">Mizuhopecten yessoensis</name>
    <name type="common">Japanese scallop</name>
    <name type="synonym">Patinopecten yessoensis</name>
    <dbReference type="NCBI Taxonomy" id="6573"/>
    <lineage>
        <taxon>Eukaryota</taxon>
        <taxon>Metazoa</taxon>
        <taxon>Spiralia</taxon>
        <taxon>Lophotrochozoa</taxon>
        <taxon>Mollusca</taxon>
        <taxon>Bivalvia</taxon>
        <taxon>Autobranchia</taxon>
        <taxon>Pteriomorphia</taxon>
        <taxon>Pectinida</taxon>
        <taxon>Pectinoidea</taxon>
        <taxon>Pectinidae</taxon>
        <taxon>Mizuhopecten</taxon>
    </lineage>
</organism>
<dbReference type="SMART" id="SM00303">
    <property type="entry name" value="GPS"/>
    <property type="match status" value="1"/>
</dbReference>
<evidence type="ECO:0000256" key="2">
    <source>
        <dbReference type="ARBA" id="ARBA00007200"/>
    </source>
</evidence>
<evidence type="ECO:0000256" key="8">
    <source>
        <dbReference type="PIRSR" id="PIRSR603915-2"/>
    </source>
</evidence>
<dbReference type="GO" id="GO:0016020">
    <property type="term" value="C:membrane"/>
    <property type="evidence" value="ECO:0007669"/>
    <property type="project" value="UniProtKB-SubCell"/>
</dbReference>
<keyword evidence="7" id="KW-0325">Glycoprotein</keyword>
<dbReference type="InterPro" id="IPR013122">
    <property type="entry name" value="PKD1_2_channel"/>
</dbReference>
<dbReference type="PANTHER" id="PTHR10877:SF150">
    <property type="entry name" value="REJ DOMAIN-CONTAINING PROTEIN"/>
    <property type="match status" value="1"/>
</dbReference>
<name>A0A210QWZ7_MIZYE</name>
<feature type="transmembrane region" description="Helical" evidence="11">
    <location>
        <begin position="960"/>
        <end position="981"/>
    </location>
</feature>
<reference evidence="13 14" key="1">
    <citation type="journal article" date="2017" name="Nat. Ecol. Evol.">
        <title>Scallop genome provides insights into evolution of bilaterian karyotype and development.</title>
        <authorList>
            <person name="Wang S."/>
            <person name="Zhang J."/>
            <person name="Jiao W."/>
            <person name="Li J."/>
            <person name="Xun X."/>
            <person name="Sun Y."/>
            <person name="Guo X."/>
            <person name="Huan P."/>
            <person name="Dong B."/>
            <person name="Zhang L."/>
            <person name="Hu X."/>
            <person name="Sun X."/>
            <person name="Wang J."/>
            <person name="Zhao C."/>
            <person name="Wang Y."/>
            <person name="Wang D."/>
            <person name="Huang X."/>
            <person name="Wang R."/>
            <person name="Lv J."/>
            <person name="Li Y."/>
            <person name="Zhang Z."/>
            <person name="Liu B."/>
            <person name="Lu W."/>
            <person name="Hui Y."/>
            <person name="Liang J."/>
            <person name="Zhou Z."/>
            <person name="Hou R."/>
            <person name="Li X."/>
            <person name="Liu Y."/>
            <person name="Li H."/>
            <person name="Ning X."/>
            <person name="Lin Y."/>
            <person name="Zhao L."/>
            <person name="Xing Q."/>
            <person name="Dou J."/>
            <person name="Li Y."/>
            <person name="Mao J."/>
            <person name="Guo H."/>
            <person name="Dou H."/>
            <person name="Li T."/>
            <person name="Mu C."/>
            <person name="Jiang W."/>
            <person name="Fu Q."/>
            <person name="Fu X."/>
            <person name="Miao Y."/>
            <person name="Liu J."/>
            <person name="Yu Q."/>
            <person name="Li R."/>
            <person name="Liao H."/>
            <person name="Li X."/>
            <person name="Kong Y."/>
            <person name="Jiang Z."/>
            <person name="Chourrout D."/>
            <person name="Li R."/>
            <person name="Bao Z."/>
        </authorList>
    </citation>
    <scope>NUCLEOTIDE SEQUENCE [LARGE SCALE GENOMIC DNA]</scope>
    <source>
        <strain evidence="13 14">PY_sf001</strain>
    </source>
</reference>